<proteinExistence type="predicted"/>
<dbReference type="eggNOG" id="ENOG5033H79">
    <property type="taxonomic scope" value="Bacteria"/>
</dbReference>
<dbReference type="OrthoDB" id="7690023at2"/>
<evidence type="ECO:0000313" key="1">
    <source>
        <dbReference type="EMBL" id="KEO53875.1"/>
    </source>
</evidence>
<gene>
    <name evidence="1" type="ORF">DT23_06810</name>
</gene>
<keyword evidence="2" id="KW-1185">Reference proteome</keyword>
<dbReference type="STRING" id="1353528.DT23_06810"/>
<comment type="caution">
    <text evidence="1">The sequence shown here is derived from an EMBL/GenBank/DDBJ whole genome shotgun (WGS) entry which is preliminary data.</text>
</comment>
<name>A0A074JDF1_9RHOB</name>
<dbReference type="EMBL" id="AUNB01000062">
    <property type="protein sequence ID" value="KEO53875.1"/>
    <property type="molecule type" value="Genomic_DNA"/>
</dbReference>
<dbReference type="RefSeq" id="WP_038132615.1">
    <property type="nucleotide sequence ID" value="NZ_AUNB01000062.1"/>
</dbReference>
<dbReference type="AlphaFoldDB" id="A0A074JDF1"/>
<reference evidence="1 2" key="1">
    <citation type="journal article" date="2015" name="Antonie Van Leeuwenhoek">
        <title>Thioclava indica sp. nov., isolated from surface seawater of the Indian Ocean.</title>
        <authorList>
            <person name="Liu Y."/>
            <person name="Lai Q."/>
            <person name="Du J."/>
            <person name="Xu H."/>
            <person name="Jiang L."/>
            <person name="Shao Z."/>
        </authorList>
    </citation>
    <scope>NUCLEOTIDE SEQUENCE [LARGE SCALE GENOMIC DNA]</scope>
    <source>
        <strain evidence="1 2">DT23-4</strain>
    </source>
</reference>
<accession>A0A074JDF1</accession>
<sequence>MPLHTATRAGHPFAGLVICALLAGCVTQGEPSVGPGAVGPGAELAPAHVSSSNHPLGPAVPVDDQSHAMYESLTGINGDAVAGVQIGTPRSYVWFDAVAANPQLIAQAPVRMCTARGALVKSSYITNPKDNTPGVKVLVVECLT</sequence>
<organism evidence="1 2">
    <name type="scientific">Thioclava indica</name>
    <dbReference type="NCBI Taxonomy" id="1353528"/>
    <lineage>
        <taxon>Bacteria</taxon>
        <taxon>Pseudomonadati</taxon>
        <taxon>Pseudomonadota</taxon>
        <taxon>Alphaproteobacteria</taxon>
        <taxon>Rhodobacterales</taxon>
        <taxon>Paracoccaceae</taxon>
        <taxon>Thioclava</taxon>
    </lineage>
</organism>
<dbReference type="Proteomes" id="UP000027471">
    <property type="component" value="Unassembled WGS sequence"/>
</dbReference>
<protein>
    <submittedName>
        <fullName evidence="1">Uncharacterized protein</fullName>
    </submittedName>
</protein>
<evidence type="ECO:0000313" key="2">
    <source>
        <dbReference type="Proteomes" id="UP000027471"/>
    </source>
</evidence>